<dbReference type="InterPro" id="IPR001173">
    <property type="entry name" value="Glyco_trans_2-like"/>
</dbReference>
<dbReference type="AlphaFoldDB" id="A0A060BKL1"/>
<name>A0A060BKL1_9BACT</name>
<evidence type="ECO:0000313" key="2">
    <source>
        <dbReference type="EMBL" id="AIA83349.1"/>
    </source>
</evidence>
<dbReference type="Pfam" id="PF00535">
    <property type="entry name" value="Glycos_transf_2"/>
    <property type="match status" value="1"/>
</dbReference>
<feature type="domain" description="Glycosyltransferase 2-like" evidence="1">
    <location>
        <begin position="2"/>
        <end position="111"/>
    </location>
</feature>
<evidence type="ECO:0000259" key="1">
    <source>
        <dbReference type="Pfam" id="PF00535"/>
    </source>
</evidence>
<dbReference type="InterPro" id="IPR050256">
    <property type="entry name" value="Glycosyltransferase_2"/>
</dbReference>
<feature type="non-terminal residue" evidence="2">
    <location>
        <position position="1"/>
    </location>
</feature>
<dbReference type="EMBL" id="KF116106">
    <property type="protein sequence ID" value="AIA83349.1"/>
    <property type="molecule type" value="Genomic_DNA"/>
</dbReference>
<dbReference type="PANTHER" id="PTHR48090:SF7">
    <property type="entry name" value="RFBJ PROTEIN"/>
    <property type="match status" value="1"/>
</dbReference>
<dbReference type="InterPro" id="IPR029044">
    <property type="entry name" value="Nucleotide-diphossugar_trans"/>
</dbReference>
<organism evidence="2">
    <name type="scientific">uncultured Methylomirabilota bacterium</name>
    <dbReference type="NCBI Taxonomy" id="991135"/>
    <lineage>
        <taxon>Bacteria</taxon>
        <taxon>Candidatus Methylomirabilota</taxon>
        <taxon>environmental samples</taxon>
    </lineage>
</organism>
<protein>
    <submittedName>
        <fullName evidence="2">CAZy families GT2 protein</fullName>
    </submittedName>
</protein>
<dbReference type="SUPFAM" id="SSF53448">
    <property type="entry name" value="Nucleotide-diphospho-sugar transferases"/>
    <property type="match status" value="1"/>
</dbReference>
<sequence>SREATLPLIVAQVLAQPQVAQLVIVDDASSDGSQAVAERLAAQDARILPAAPSPRTRARARPCARGLARASADIVIIQDSDLEYDPVDYPRLVQPILDDYADVVFGSRFIGSEAHRV</sequence>
<accession>A0A060BKL1</accession>
<proteinExistence type="predicted"/>
<dbReference type="PANTHER" id="PTHR48090">
    <property type="entry name" value="UNDECAPRENYL-PHOSPHATE 4-DEOXY-4-FORMAMIDO-L-ARABINOSE TRANSFERASE-RELATED"/>
    <property type="match status" value="1"/>
</dbReference>
<dbReference type="Gene3D" id="3.90.550.10">
    <property type="entry name" value="Spore Coat Polysaccharide Biosynthesis Protein SpsA, Chain A"/>
    <property type="match status" value="1"/>
</dbReference>
<feature type="non-terminal residue" evidence="2">
    <location>
        <position position="117"/>
    </location>
</feature>
<reference evidence="2" key="1">
    <citation type="journal article" date="2013" name="Environ. Microbiol.">
        <title>Seasonally variable intestinal metagenomes of the red palm weevil (Rhynchophorus ferrugineus).</title>
        <authorList>
            <person name="Jia S."/>
            <person name="Zhang X."/>
            <person name="Zhang G."/>
            <person name="Yin A."/>
            <person name="Zhang S."/>
            <person name="Li F."/>
            <person name="Wang L."/>
            <person name="Zhao D."/>
            <person name="Yun Q."/>
            <person name="Tala"/>
            <person name="Wang J."/>
            <person name="Sun G."/>
            <person name="Baabdullah M."/>
            <person name="Yu X."/>
            <person name="Hu S."/>
            <person name="Al-Mssallem I.S."/>
            <person name="Yu J."/>
        </authorList>
    </citation>
    <scope>NUCLEOTIDE SEQUENCE</scope>
</reference>